<sequence length="141" mass="16304">MKTEAGIWSYVQDVYDMEIETINESDMVNDSNEILEDVERAPVESTITKLSVETPSNVIDNPWVQNLQHGNVVEDENKTSFEELNDLKINIVNEYESLIMTVSYATYYDDNLVSPDKCRNMFLEDYLFSFATMAMEEAMED</sequence>
<evidence type="ECO:0000313" key="1">
    <source>
        <dbReference type="EMBL" id="GAA0164333.1"/>
    </source>
</evidence>
<proteinExistence type="predicted"/>
<dbReference type="Proteomes" id="UP001454036">
    <property type="component" value="Unassembled WGS sequence"/>
</dbReference>
<dbReference type="AlphaFoldDB" id="A0AAV3QKX3"/>
<reference evidence="1 2" key="1">
    <citation type="submission" date="2024-01" db="EMBL/GenBank/DDBJ databases">
        <title>The complete chloroplast genome sequence of Lithospermum erythrorhizon: insights into the phylogenetic relationship among Boraginaceae species and the maternal lineages of purple gromwells.</title>
        <authorList>
            <person name="Okada T."/>
            <person name="Watanabe K."/>
        </authorList>
    </citation>
    <scope>NUCLEOTIDE SEQUENCE [LARGE SCALE GENOMIC DNA]</scope>
</reference>
<gene>
    <name evidence="1" type="ORF">LIER_19996</name>
</gene>
<name>A0AAV3QKX3_LITER</name>
<keyword evidence="2" id="KW-1185">Reference proteome</keyword>
<accession>A0AAV3QKX3</accession>
<comment type="caution">
    <text evidence="1">The sequence shown here is derived from an EMBL/GenBank/DDBJ whole genome shotgun (WGS) entry which is preliminary data.</text>
</comment>
<evidence type="ECO:0000313" key="2">
    <source>
        <dbReference type="Proteomes" id="UP001454036"/>
    </source>
</evidence>
<protein>
    <submittedName>
        <fullName evidence="1">Uncharacterized protein</fullName>
    </submittedName>
</protein>
<dbReference type="EMBL" id="BAABME010005011">
    <property type="protein sequence ID" value="GAA0164333.1"/>
    <property type="molecule type" value="Genomic_DNA"/>
</dbReference>
<organism evidence="1 2">
    <name type="scientific">Lithospermum erythrorhizon</name>
    <name type="common">Purple gromwell</name>
    <name type="synonym">Lithospermum officinale var. erythrorhizon</name>
    <dbReference type="NCBI Taxonomy" id="34254"/>
    <lineage>
        <taxon>Eukaryota</taxon>
        <taxon>Viridiplantae</taxon>
        <taxon>Streptophyta</taxon>
        <taxon>Embryophyta</taxon>
        <taxon>Tracheophyta</taxon>
        <taxon>Spermatophyta</taxon>
        <taxon>Magnoliopsida</taxon>
        <taxon>eudicotyledons</taxon>
        <taxon>Gunneridae</taxon>
        <taxon>Pentapetalae</taxon>
        <taxon>asterids</taxon>
        <taxon>lamiids</taxon>
        <taxon>Boraginales</taxon>
        <taxon>Boraginaceae</taxon>
        <taxon>Boraginoideae</taxon>
        <taxon>Lithospermeae</taxon>
        <taxon>Lithospermum</taxon>
    </lineage>
</organism>